<dbReference type="Proteomes" id="UP001301769">
    <property type="component" value="Unassembled WGS sequence"/>
</dbReference>
<dbReference type="InterPro" id="IPR052279">
    <property type="entry name" value="EngB_GTPase"/>
</dbReference>
<dbReference type="PANTHER" id="PTHR46498:SF1">
    <property type="entry name" value="GTP-BINDING PROTEIN 8"/>
    <property type="match status" value="1"/>
</dbReference>
<dbReference type="InterPro" id="IPR027417">
    <property type="entry name" value="P-loop_NTPase"/>
</dbReference>
<dbReference type="Gene3D" id="3.40.50.300">
    <property type="entry name" value="P-loop containing nucleotide triphosphate hydrolases"/>
    <property type="match status" value="1"/>
</dbReference>
<protein>
    <submittedName>
        <fullName evidence="6">Ribosome biogenesis gtp-binding protein</fullName>
    </submittedName>
</protein>
<dbReference type="InterPro" id="IPR006073">
    <property type="entry name" value="GTP-bd"/>
</dbReference>
<organism evidence="6 7">
    <name type="scientific">Rhypophila decipiens</name>
    <dbReference type="NCBI Taxonomy" id="261697"/>
    <lineage>
        <taxon>Eukaryota</taxon>
        <taxon>Fungi</taxon>
        <taxon>Dikarya</taxon>
        <taxon>Ascomycota</taxon>
        <taxon>Pezizomycotina</taxon>
        <taxon>Sordariomycetes</taxon>
        <taxon>Sordariomycetidae</taxon>
        <taxon>Sordariales</taxon>
        <taxon>Naviculisporaceae</taxon>
        <taxon>Rhypophila</taxon>
    </lineage>
</organism>
<keyword evidence="3" id="KW-0460">Magnesium</keyword>
<reference evidence="6" key="1">
    <citation type="journal article" date="2023" name="Mol. Phylogenet. Evol.">
        <title>Genome-scale phylogeny and comparative genomics of the fungal order Sordariales.</title>
        <authorList>
            <person name="Hensen N."/>
            <person name="Bonometti L."/>
            <person name="Westerberg I."/>
            <person name="Brannstrom I.O."/>
            <person name="Guillou S."/>
            <person name="Cros-Aarteil S."/>
            <person name="Calhoun S."/>
            <person name="Haridas S."/>
            <person name="Kuo A."/>
            <person name="Mondo S."/>
            <person name="Pangilinan J."/>
            <person name="Riley R."/>
            <person name="LaButti K."/>
            <person name="Andreopoulos B."/>
            <person name="Lipzen A."/>
            <person name="Chen C."/>
            <person name="Yan M."/>
            <person name="Daum C."/>
            <person name="Ng V."/>
            <person name="Clum A."/>
            <person name="Steindorff A."/>
            <person name="Ohm R.A."/>
            <person name="Martin F."/>
            <person name="Silar P."/>
            <person name="Natvig D.O."/>
            <person name="Lalanne C."/>
            <person name="Gautier V."/>
            <person name="Ament-Velasquez S.L."/>
            <person name="Kruys A."/>
            <person name="Hutchinson M.I."/>
            <person name="Powell A.J."/>
            <person name="Barry K."/>
            <person name="Miller A.N."/>
            <person name="Grigoriev I.V."/>
            <person name="Debuchy R."/>
            <person name="Gladieux P."/>
            <person name="Hiltunen Thoren M."/>
            <person name="Johannesson H."/>
        </authorList>
    </citation>
    <scope>NUCLEOTIDE SEQUENCE</scope>
    <source>
        <strain evidence="6">PSN293</strain>
    </source>
</reference>
<dbReference type="Pfam" id="PF01926">
    <property type="entry name" value="MMR_HSR1"/>
    <property type="match status" value="1"/>
</dbReference>
<gene>
    <name evidence="6" type="ORF">QBC37DRAFT_424364</name>
</gene>
<dbReference type="PANTHER" id="PTHR46498">
    <property type="entry name" value="GTP-BINDING PROTEIN 8"/>
    <property type="match status" value="1"/>
</dbReference>
<dbReference type="PROSITE" id="PS51706">
    <property type="entry name" value="G_ENGB"/>
    <property type="match status" value="1"/>
</dbReference>
<reference evidence="6" key="2">
    <citation type="submission" date="2023-05" db="EMBL/GenBank/DDBJ databases">
        <authorList>
            <consortium name="Lawrence Berkeley National Laboratory"/>
            <person name="Steindorff A."/>
            <person name="Hensen N."/>
            <person name="Bonometti L."/>
            <person name="Westerberg I."/>
            <person name="Brannstrom I.O."/>
            <person name="Guillou S."/>
            <person name="Cros-Aarteil S."/>
            <person name="Calhoun S."/>
            <person name="Haridas S."/>
            <person name="Kuo A."/>
            <person name="Mondo S."/>
            <person name="Pangilinan J."/>
            <person name="Riley R."/>
            <person name="Labutti K."/>
            <person name="Andreopoulos B."/>
            <person name="Lipzen A."/>
            <person name="Chen C."/>
            <person name="Yanf M."/>
            <person name="Daum C."/>
            <person name="Ng V."/>
            <person name="Clum A."/>
            <person name="Ohm R."/>
            <person name="Martin F."/>
            <person name="Silar P."/>
            <person name="Natvig D."/>
            <person name="Lalanne C."/>
            <person name="Gautier V."/>
            <person name="Ament-Velasquez S.L."/>
            <person name="Kruys A."/>
            <person name="Hutchinson M.I."/>
            <person name="Powell A.J."/>
            <person name="Barry K."/>
            <person name="Miller A.N."/>
            <person name="Grigoriev I.V."/>
            <person name="Debuchy R."/>
            <person name="Gladieux P."/>
            <person name="Thoren M.H."/>
            <person name="Johannesson H."/>
        </authorList>
    </citation>
    <scope>NUCLEOTIDE SEQUENCE</scope>
    <source>
        <strain evidence="6">PSN293</strain>
    </source>
</reference>
<evidence type="ECO:0000256" key="2">
    <source>
        <dbReference type="ARBA" id="ARBA00022741"/>
    </source>
</evidence>
<dbReference type="GO" id="GO:0005739">
    <property type="term" value="C:mitochondrion"/>
    <property type="evidence" value="ECO:0007669"/>
    <property type="project" value="TreeGrafter"/>
</dbReference>
<keyword evidence="1" id="KW-0479">Metal-binding</keyword>
<evidence type="ECO:0000256" key="4">
    <source>
        <dbReference type="ARBA" id="ARBA00023134"/>
    </source>
</evidence>
<dbReference type="SUPFAM" id="SSF52540">
    <property type="entry name" value="P-loop containing nucleoside triphosphate hydrolases"/>
    <property type="match status" value="1"/>
</dbReference>
<dbReference type="InterPro" id="IPR030393">
    <property type="entry name" value="G_ENGB_dom"/>
</dbReference>
<keyword evidence="7" id="KW-1185">Reference proteome</keyword>
<evidence type="ECO:0000256" key="1">
    <source>
        <dbReference type="ARBA" id="ARBA00022723"/>
    </source>
</evidence>
<keyword evidence="2" id="KW-0547">Nucleotide-binding</keyword>
<feature type="domain" description="EngB-type G" evidence="5">
    <location>
        <begin position="110"/>
        <end position="385"/>
    </location>
</feature>
<evidence type="ECO:0000313" key="7">
    <source>
        <dbReference type="Proteomes" id="UP001301769"/>
    </source>
</evidence>
<name>A0AAN7B739_9PEZI</name>
<dbReference type="EMBL" id="MU858121">
    <property type="protein sequence ID" value="KAK4212754.1"/>
    <property type="molecule type" value="Genomic_DNA"/>
</dbReference>
<evidence type="ECO:0000256" key="3">
    <source>
        <dbReference type="ARBA" id="ARBA00022842"/>
    </source>
</evidence>
<proteinExistence type="predicted"/>
<evidence type="ECO:0000259" key="5">
    <source>
        <dbReference type="PROSITE" id="PS51706"/>
    </source>
</evidence>
<accession>A0AAN7B739</accession>
<evidence type="ECO:0000313" key="6">
    <source>
        <dbReference type="EMBL" id="KAK4212754.1"/>
    </source>
</evidence>
<comment type="caution">
    <text evidence="6">The sequence shown here is derived from an EMBL/GenBank/DDBJ whole genome shotgun (WGS) entry which is preliminary data.</text>
</comment>
<dbReference type="AlphaFoldDB" id="A0AAN7B739"/>
<keyword evidence="4" id="KW-0342">GTP-binding</keyword>
<dbReference type="GO" id="GO:0005525">
    <property type="term" value="F:GTP binding"/>
    <property type="evidence" value="ECO:0007669"/>
    <property type="project" value="UniProtKB-KW"/>
</dbReference>
<dbReference type="GO" id="GO:0046872">
    <property type="term" value="F:metal ion binding"/>
    <property type="evidence" value="ECO:0007669"/>
    <property type="project" value="UniProtKB-KW"/>
</dbReference>
<sequence length="461" mass="50328">MAKSTATRRTAGSLLAMSSSLRYIILRESLLGPSFTSCRHASTTSVPEPPSNYPVLSFCPGPSNDPKPRALPAPSPSDETLSLVNTLFTSSGQQLLWTAPKFRDIPFNNLVPEVCILGRSNVGKSTLLNALGGANASIARRIHGQDARKAGMAITSATAGCTKLMNAYAFGPPTHGPILLPSLPPALLHLHPEDQKIHTERELQKIIDNNTLCSPTSGRKDRRKGSRSIKTIPLTLSTAERRQMIYDQHLQSLYRPPVPRSLIVVDTPGYGLNSQATWGQELAKYLQKRTMLRGAVVLIDSVAGLKQGDKMALTLLREHNVRTTIVLTKADKVRTIPGRINTVCLAVWDALRKIDAKGAKLGSRWGEGHGWEREVWVTGAGDLQSKGTVESNNITGARMAICKMAGLVADDRREEIMLPPEIAKPSASRIITFEEIERMMAEQARKVKLEGRGKPRPMASF</sequence>